<dbReference type="Proteomes" id="UP001283691">
    <property type="component" value="Unassembled WGS sequence"/>
</dbReference>
<sequence length="93" mass="11288">LDNVVLPEKYFKFLIEYNEIYFRFGTVYENILGKDNTTIFIIVGFIVALAFKNSMEKMYKFKPTYFNLFLTFSFIIYSIFQLNKISEFLYFNF</sequence>
<protein>
    <submittedName>
        <fullName evidence="2">MBOAT family protein</fullName>
    </submittedName>
</protein>
<feature type="transmembrane region" description="Helical" evidence="1">
    <location>
        <begin position="31"/>
        <end position="51"/>
    </location>
</feature>
<name>A0AAW9DD99_9BACT</name>
<evidence type="ECO:0000313" key="2">
    <source>
        <dbReference type="EMBL" id="MDX4070072.1"/>
    </source>
</evidence>
<reference evidence="2" key="1">
    <citation type="journal article" date="2023" name="Front. Microbiol.">
        <title>Genomic diversity and taxonomic marker for Arcobacter species.</title>
        <authorList>
            <person name="Zhou G."/>
            <person name="Gu Y."/>
            <person name="Wang H."/>
            <person name="Chen X."/>
            <person name="Zhang X."/>
            <person name="Shao Z."/>
            <person name="Yan X."/>
            <person name="Zhang J."/>
            <person name="Zhang M."/>
        </authorList>
    </citation>
    <scope>NUCLEOTIDE SEQUENCE</scope>
    <source>
        <strain evidence="2">BJSY19SF1-2</strain>
    </source>
</reference>
<organism evidence="2 3">
    <name type="scientific">Aliarcobacter skirrowii</name>
    <dbReference type="NCBI Taxonomy" id="28200"/>
    <lineage>
        <taxon>Bacteria</taxon>
        <taxon>Pseudomonadati</taxon>
        <taxon>Campylobacterota</taxon>
        <taxon>Epsilonproteobacteria</taxon>
        <taxon>Campylobacterales</taxon>
        <taxon>Arcobacteraceae</taxon>
        <taxon>Aliarcobacter</taxon>
    </lineage>
</organism>
<keyword evidence="1" id="KW-0472">Membrane</keyword>
<dbReference type="EMBL" id="JAUQUR010000016">
    <property type="protein sequence ID" value="MDX4070072.1"/>
    <property type="molecule type" value="Genomic_DNA"/>
</dbReference>
<reference evidence="2" key="2">
    <citation type="submission" date="2023-07" db="EMBL/GenBank/DDBJ databases">
        <authorList>
            <person name="Zhang M."/>
            <person name="Zhou G."/>
        </authorList>
    </citation>
    <scope>NUCLEOTIDE SEQUENCE</scope>
    <source>
        <strain evidence="2">BJSY19SF1-2</strain>
    </source>
</reference>
<accession>A0AAW9DD99</accession>
<keyword evidence="1" id="KW-0812">Transmembrane</keyword>
<comment type="caution">
    <text evidence="2">The sequence shown here is derived from an EMBL/GenBank/DDBJ whole genome shotgun (WGS) entry which is preliminary data.</text>
</comment>
<feature type="non-terminal residue" evidence="2">
    <location>
        <position position="1"/>
    </location>
</feature>
<evidence type="ECO:0000256" key="1">
    <source>
        <dbReference type="SAM" id="Phobius"/>
    </source>
</evidence>
<gene>
    <name evidence="2" type="ORF">Q6A80_10135</name>
</gene>
<feature type="transmembrane region" description="Helical" evidence="1">
    <location>
        <begin position="63"/>
        <end position="80"/>
    </location>
</feature>
<evidence type="ECO:0000313" key="3">
    <source>
        <dbReference type="Proteomes" id="UP001283691"/>
    </source>
</evidence>
<proteinExistence type="predicted"/>
<dbReference type="AlphaFoldDB" id="A0AAW9DD99"/>
<keyword evidence="1" id="KW-1133">Transmembrane helix</keyword>